<evidence type="ECO:0000313" key="6">
    <source>
        <dbReference type="EMBL" id="KAK4155338.1"/>
    </source>
</evidence>
<feature type="transmembrane region" description="Helical" evidence="5">
    <location>
        <begin position="47"/>
        <end position="67"/>
    </location>
</feature>
<keyword evidence="2 5" id="KW-0812">Transmembrane</keyword>
<organism evidence="6 7">
    <name type="scientific">Chaetomidium leptoderma</name>
    <dbReference type="NCBI Taxonomy" id="669021"/>
    <lineage>
        <taxon>Eukaryota</taxon>
        <taxon>Fungi</taxon>
        <taxon>Dikarya</taxon>
        <taxon>Ascomycota</taxon>
        <taxon>Pezizomycotina</taxon>
        <taxon>Sordariomycetes</taxon>
        <taxon>Sordariomycetidae</taxon>
        <taxon>Sordariales</taxon>
        <taxon>Chaetomiaceae</taxon>
        <taxon>Chaetomidium</taxon>
    </lineage>
</organism>
<evidence type="ECO:0008006" key="8">
    <source>
        <dbReference type="Google" id="ProtNLM"/>
    </source>
</evidence>
<dbReference type="Proteomes" id="UP001302745">
    <property type="component" value="Unassembled WGS sequence"/>
</dbReference>
<keyword evidence="4 5" id="KW-0472">Membrane</keyword>
<dbReference type="PANTHER" id="PTHR31465">
    <property type="entry name" value="PROTEIN RTA1-RELATED"/>
    <property type="match status" value="1"/>
</dbReference>
<dbReference type="AlphaFoldDB" id="A0AAN6VPE8"/>
<gene>
    <name evidence="6" type="ORF">C8A00DRAFT_42059</name>
</gene>
<name>A0AAN6VPE8_9PEZI</name>
<comment type="subcellular location">
    <subcellularLocation>
        <location evidence="1">Membrane</location>
        <topology evidence="1">Multi-pass membrane protein</topology>
    </subcellularLocation>
</comment>
<protein>
    <recommendedName>
        <fullName evidence="8">RTA1 domain protein</fullName>
    </recommendedName>
</protein>
<dbReference type="PANTHER" id="PTHR31465:SF34">
    <property type="entry name" value="DOMAIN PROTEIN, PUTATIVE (AFU_ORTHOLOGUE AFUA_3G00480)-RELATED"/>
    <property type="match status" value="1"/>
</dbReference>
<evidence type="ECO:0000256" key="4">
    <source>
        <dbReference type="ARBA" id="ARBA00023136"/>
    </source>
</evidence>
<proteinExistence type="predicted"/>
<evidence type="ECO:0000256" key="5">
    <source>
        <dbReference type="SAM" id="Phobius"/>
    </source>
</evidence>
<feature type="transmembrane region" description="Helical" evidence="5">
    <location>
        <begin position="253"/>
        <end position="273"/>
    </location>
</feature>
<comment type="caution">
    <text evidence="6">The sequence shown here is derived from an EMBL/GenBank/DDBJ whole genome shotgun (WGS) entry which is preliminary data.</text>
</comment>
<dbReference type="GO" id="GO:0016020">
    <property type="term" value="C:membrane"/>
    <property type="evidence" value="ECO:0007669"/>
    <property type="project" value="UniProtKB-SubCell"/>
</dbReference>
<reference evidence="6" key="1">
    <citation type="journal article" date="2023" name="Mol. Phylogenet. Evol.">
        <title>Genome-scale phylogeny and comparative genomics of the fungal order Sordariales.</title>
        <authorList>
            <person name="Hensen N."/>
            <person name="Bonometti L."/>
            <person name="Westerberg I."/>
            <person name="Brannstrom I.O."/>
            <person name="Guillou S."/>
            <person name="Cros-Aarteil S."/>
            <person name="Calhoun S."/>
            <person name="Haridas S."/>
            <person name="Kuo A."/>
            <person name="Mondo S."/>
            <person name="Pangilinan J."/>
            <person name="Riley R."/>
            <person name="LaButti K."/>
            <person name="Andreopoulos B."/>
            <person name="Lipzen A."/>
            <person name="Chen C."/>
            <person name="Yan M."/>
            <person name="Daum C."/>
            <person name="Ng V."/>
            <person name="Clum A."/>
            <person name="Steindorff A."/>
            <person name="Ohm R.A."/>
            <person name="Martin F."/>
            <person name="Silar P."/>
            <person name="Natvig D.O."/>
            <person name="Lalanne C."/>
            <person name="Gautier V."/>
            <person name="Ament-Velasquez S.L."/>
            <person name="Kruys A."/>
            <person name="Hutchinson M.I."/>
            <person name="Powell A.J."/>
            <person name="Barry K."/>
            <person name="Miller A.N."/>
            <person name="Grigoriev I.V."/>
            <person name="Debuchy R."/>
            <person name="Gladieux P."/>
            <person name="Hiltunen Thoren M."/>
            <person name="Johannesson H."/>
        </authorList>
    </citation>
    <scope>NUCLEOTIDE SEQUENCE</scope>
    <source>
        <strain evidence="6">CBS 538.74</strain>
    </source>
</reference>
<accession>A0AAN6VPE8</accession>
<evidence type="ECO:0000256" key="1">
    <source>
        <dbReference type="ARBA" id="ARBA00004141"/>
    </source>
</evidence>
<evidence type="ECO:0000256" key="3">
    <source>
        <dbReference type="ARBA" id="ARBA00022989"/>
    </source>
</evidence>
<evidence type="ECO:0000256" key="2">
    <source>
        <dbReference type="ARBA" id="ARBA00022692"/>
    </source>
</evidence>
<evidence type="ECO:0000313" key="7">
    <source>
        <dbReference type="Proteomes" id="UP001302745"/>
    </source>
</evidence>
<feature type="transmembrane region" description="Helical" evidence="5">
    <location>
        <begin position="209"/>
        <end position="226"/>
    </location>
</feature>
<keyword evidence="7" id="KW-1185">Reference proteome</keyword>
<dbReference type="EMBL" id="MU856890">
    <property type="protein sequence ID" value="KAK4155338.1"/>
    <property type="molecule type" value="Genomic_DNA"/>
</dbReference>
<feature type="transmembrane region" description="Helical" evidence="5">
    <location>
        <begin position="129"/>
        <end position="152"/>
    </location>
</feature>
<sequence length="345" mass="38426">MAEADSQLPVPGSLWIYAPNQGAPIFFAIAFAVSGVGHVWKCYRYKSWGLVGLHPVCALFFTVGYALRGYGSFNHYVYAKGDTPVLINFILSQVLIYICPPLLELANYHVLGRVFYYIPYLAPLPPGRVLATFGGLMALVEALNAIGVSLAANPTSSGDQQHLGKVLVIAAISLQVMVIVVFAILAGLFHWRCARSKILPRAATTPLHTLYASMALIFVRCIYRLVEHTGNTTVRLQDADALRALSPLLRYEWYFYVFEATLMLVNSAIWNIWNPGRYMKKNVHLAEDGRTEVELDDELDDELDRRPLLAKAGNVLTFGMLFRKKASSAHFHQLDELPHASGRQV</sequence>
<feature type="transmembrane region" description="Helical" evidence="5">
    <location>
        <begin position="87"/>
        <end position="108"/>
    </location>
</feature>
<dbReference type="Pfam" id="PF04479">
    <property type="entry name" value="RTA1"/>
    <property type="match status" value="1"/>
</dbReference>
<reference evidence="6" key="2">
    <citation type="submission" date="2023-05" db="EMBL/GenBank/DDBJ databases">
        <authorList>
            <consortium name="Lawrence Berkeley National Laboratory"/>
            <person name="Steindorff A."/>
            <person name="Hensen N."/>
            <person name="Bonometti L."/>
            <person name="Westerberg I."/>
            <person name="Brannstrom I.O."/>
            <person name="Guillou S."/>
            <person name="Cros-Aarteil S."/>
            <person name="Calhoun S."/>
            <person name="Haridas S."/>
            <person name="Kuo A."/>
            <person name="Mondo S."/>
            <person name="Pangilinan J."/>
            <person name="Riley R."/>
            <person name="Labutti K."/>
            <person name="Andreopoulos B."/>
            <person name="Lipzen A."/>
            <person name="Chen C."/>
            <person name="Yanf M."/>
            <person name="Daum C."/>
            <person name="Ng V."/>
            <person name="Clum A."/>
            <person name="Ohm R."/>
            <person name="Martin F."/>
            <person name="Silar P."/>
            <person name="Natvig D."/>
            <person name="Lalanne C."/>
            <person name="Gautier V."/>
            <person name="Ament-Velasquez S.L."/>
            <person name="Kruys A."/>
            <person name="Hutchinson M.I."/>
            <person name="Powell A.J."/>
            <person name="Barry K."/>
            <person name="Miller A.N."/>
            <person name="Grigoriev I.V."/>
            <person name="Debuchy R."/>
            <person name="Gladieux P."/>
            <person name="Thoren M.H."/>
            <person name="Johannesson H."/>
        </authorList>
    </citation>
    <scope>NUCLEOTIDE SEQUENCE</scope>
    <source>
        <strain evidence="6">CBS 538.74</strain>
    </source>
</reference>
<feature type="transmembrane region" description="Helical" evidence="5">
    <location>
        <begin position="164"/>
        <end position="189"/>
    </location>
</feature>
<keyword evidence="3 5" id="KW-1133">Transmembrane helix</keyword>
<dbReference type="InterPro" id="IPR007568">
    <property type="entry name" value="RTA1"/>
</dbReference>
<feature type="transmembrane region" description="Helical" evidence="5">
    <location>
        <begin position="22"/>
        <end position="40"/>
    </location>
</feature>